<reference evidence="2 3" key="1">
    <citation type="submission" date="2024-01" db="EMBL/GenBank/DDBJ databases">
        <title>The genome of the rayed Mediterranean limpet Patella caerulea (Linnaeus, 1758).</title>
        <authorList>
            <person name="Anh-Thu Weber A."/>
            <person name="Halstead-Nussloch G."/>
        </authorList>
    </citation>
    <scope>NUCLEOTIDE SEQUENCE [LARGE SCALE GENOMIC DNA]</scope>
    <source>
        <strain evidence="2">AATW-2023a</strain>
        <tissue evidence="2">Whole specimen</tissue>
    </source>
</reference>
<dbReference type="EMBL" id="JAZGQO010000001">
    <property type="protein sequence ID" value="KAK6195731.1"/>
    <property type="molecule type" value="Genomic_DNA"/>
</dbReference>
<name>A0AAN8Q2I7_PATCE</name>
<dbReference type="PANTHER" id="PTHR47456:SF1">
    <property type="entry name" value="PHD-TYPE DOMAIN-CONTAINING PROTEIN"/>
    <property type="match status" value="1"/>
</dbReference>
<keyword evidence="3" id="KW-1185">Reference proteome</keyword>
<proteinExistence type="predicted"/>
<organism evidence="2 3">
    <name type="scientific">Patella caerulea</name>
    <name type="common">Rayed Mediterranean limpet</name>
    <dbReference type="NCBI Taxonomy" id="87958"/>
    <lineage>
        <taxon>Eukaryota</taxon>
        <taxon>Metazoa</taxon>
        <taxon>Spiralia</taxon>
        <taxon>Lophotrochozoa</taxon>
        <taxon>Mollusca</taxon>
        <taxon>Gastropoda</taxon>
        <taxon>Patellogastropoda</taxon>
        <taxon>Patelloidea</taxon>
        <taxon>Patellidae</taxon>
        <taxon>Patella</taxon>
    </lineage>
</organism>
<evidence type="ECO:0000256" key="1">
    <source>
        <dbReference type="SAM" id="MobiDB-lite"/>
    </source>
</evidence>
<dbReference type="Pfam" id="PF15299">
    <property type="entry name" value="ALS2CR8"/>
    <property type="match status" value="1"/>
</dbReference>
<protein>
    <submittedName>
        <fullName evidence="2">Uncharacterized protein</fullName>
    </submittedName>
</protein>
<gene>
    <name evidence="2" type="ORF">SNE40_001095</name>
</gene>
<dbReference type="GO" id="GO:0003700">
    <property type="term" value="F:DNA-binding transcription factor activity"/>
    <property type="evidence" value="ECO:0007669"/>
    <property type="project" value="InterPro"/>
</dbReference>
<dbReference type="Proteomes" id="UP001347796">
    <property type="component" value="Unassembled WGS sequence"/>
</dbReference>
<feature type="region of interest" description="Disordered" evidence="1">
    <location>
        <begin position="1"/>
        <end position="20"/>
    </location>
</feature>
<sequence length="293" mass="34191">MSRKRKRIPENDDLESLPTSGTLSQVEDLIKQHELETSSKYICKKKDKDFGKEIMEMDLQARAVRFCDTQENACPPIPFDGIPFIIIGKKILECHQGIDRDLKYKEKKKLERELLHKDDINFKKRKTRHLETKKKSCPAFIKIRHIVKFPDFMVNKDCKKRERMTISTQIKEQLSQPTIKMQHQFIILLPDENDHKNHFKGEALHPEPIEKDVVELPIPSKSSLEIASSTTYEICNQIMSYTNTCNDINVILKLNQELKNSLEFLTMSLDQIDHFIIEDNQFSYIGSTNAIQS</sequence>
<dbReference type="PANTHER" id="PTHR47456">
    <property type="entry name" value="PHD-TYPE DOMAIN-CONTAINING PROTEIN"/>
    <property type="match status" value="1"/>
</dbReference>
<evidence type="ECO:0000313" key="2">
    <source>
        <dbReference type="EMBL" id="KAK6195731.1"/>
    </source>
</evidence>
<dbReference type="InterPro" id="IPR029309">
    <property type="entry name" value="CaRF"/>
</dbReference>
<comment type="caution">
    <text evidence="2">The sequence shown here is derived from an EMBL/GenBank/DDBJ whole genome shotgun (WGS) entry which is preliminary data.</text>
</comment>
<accession>A0AAN8Q2I7</accession>
<dbReference type="AlphaFoldDB" id="A0AAN8Q2I7"/>
<evidence type="ECO:0000313" key="3">
    <source>
        <dbReference type="Proteomes" id="UP001347796"/>
    </source>
</evidence>